<evidence type="ECO:0000313" key="4">
    <source>
        <dbReference type="EMBL" id="CUS54699.1"/>
    </source>
</evidence>
<dbReference type="SUPFAM" id="SSF46689">
    <property type="entry name" value="Homeodomain-like"/>
    <property type="match status" value="2"/>
</dbReference>
<dbReference type="GO" id="GO:0003700">
    <property type="term" value="F:DNA-binding transcription factor activity"/>
    <property type="evidence" value="ECO:0007669"/>
    <property type="project" value="InterPro"/>
</dbReference>
<dbReference type="InterPro" id="IPR009057">
    <property type="entry name" value="Homeodomain-like_sf"/>
</dbReference>
<evidence type="ECO:0000256" key="1">
    <source>
        <dbReference type="ARBA" id="ARBA00023015"/>
    </source>
</evidence>
<evidence type="ECO:0000259" key="3">
    <source>
        <dbReference type="PROSITE" id="PS01124"/>
    </source>
</evidence>
<dbReference type="Pfam" id="PF01965">
    <property type="entry name" value="DJ-1_PfpI"/>
    <property type="match status" value="1"/>
</dbReference>
<dbReference type="PANTHER" id="PTHR43130:SF3">
    <property type="entry name" value="HTH-TYPE TRANSCRIPTIONAL REGULATOR RV1931C"/>
    <property type="match status" value="1"/>
</dbReference>
<keyword evidence="2" id="KW-0804">Transcription</keyword>
<dbReference type="PROSITE" id="PS01124">
    <property type="entry name" value="HTH_ARAC_FAMILY_2"/>
    <property type="match status" value="1"/>
</dbReference>
<dbReference type="Gene3D" id="3.40.50.880">
    <property type="match status" value="1"/>
</dbReference>
<organism evidence="4">
    <name type="scientific">hydrothermal vent metagenome</name>
    <dbReference type="NCBI Taxonomy" id="652676"/>
    <lineage>
        <taxon>unclassified sequences</taxon>
        <taxon>metagenomes</taxon>
        <taxon>ecological metagenomes</taxon>
    </lineage>
</organism>
<sequence length="316" mass="35105">MQRTHPKHVTFLLIDDFSIMGLSGPMEVYRHANRFGPKAAYNTMIASVDGTHVSASNGLQIRADLSLDALEHTDVFVIVAGVGAEKVADRKLLATLQKLSAQRCVLGGVSTGALILARAGLLNGYRATVHWESFTSLVELYPGVTPVFQHYVRDRDRITCSGGTSTIDLFLDLVSDDLDSEVLTRITEQMQMDRQRPGEDKQGHRLNRHGKPLSTTVARAVAQIEISIDEPTRVDELARIAGVTSRHLLRLFRQELGTTPVQFCLEIRLQRAHSLILNTTMALSDIAAATGFNSRSHMTQRYRNRYAETPTQTRLN</sequence>
<name>A0A170PS79_9ZZZZ</name>
<proteinExistence type="predicted"/>
<dbReference type="InterPro" id="IPR029062">
    <property type="entry name" value="Class_I_gatase-like"/>
</dbReference>
<dbReference type="Pfam" id="PF12833">
    <property type="entry name" value="HTH_18"/>
    <property type="match status" value="1"/>
</dbReference>
<feature type="domain" description="HTH araC/xylS-type" evidence="3">
    <location>
        <begin position="218"/>
        <end position="316"/>
    </location>
</feature>
<keyword evidence="1" id="KW-0805">Transcription regulation</keyword>
<dbReference type="InterPro" id="IPR018060">
    <property type="entry name" value="HTH_AraC"/>
</dbReference>
<dbReference type="GO" id="GO:0043565">
    <property type="term" value="F:sequence-specific DNA binding"/>
    <property type="evidence" value="ECO:0007669"/>
    <property type="project" value="InterPro"/>
</dbReference>
<reference evidence="4" key="1">
    <citation type="submission" date="2015-10" db="EMBL/GenBank/DDBJ databases">
        <authorList>
            <person name="Gilbert D.G."/>
        </authorList>
    </citation>
    <scope>NUCLEOTIDE SEQUENCE</scope>
</reference>
<dbReference type="SMART" id="SM00342">
    <property type="entry name" value="HTH_ARAC"/>
    <property type="match status" value="1"/>
</dbReference>
<gene>
    <name evidence="4" type="ORF">MGWOODY_XGa921</name>
</gene>
<protein>
    <submittedName>
        <fullName evidence="4">Arginine pathway regulatory protein ArgR,repressor of arg regulon</fullName>
    </submittedName>
</protein>
<dbReference type="EMBL" id="CZRL01000104">
    <property type="protein sequence ID" value="CUS54699.1"/>
    <property type="molecule type" value="Genomic_DNA"/>
</dbReference>
<evidence type="ECO:0000256" key="2">
    <source>
        <dbReference type="ARBA" id="ARBA00023163"/>
    </source>
</evidence>
<dbReference type="SUPFAM" id="SSF52317">
    <property type="entry name" value="Class I glutamine amidotransferase-like"/>
    <property type="match status" value="1"/>
</dbReference>
<accession>A0A170PS79</accession>
<dbReference type="CDD" id="cd03136">
    <property type="entry name" value="GATase1_AraC_ArgR_like"/>
    <property type="match status" value="1"/>
</dbReference>
<dbReference type="AlphaFoldDB" id="A0A170PS79"/>
<dbReference type="InterPro" id="IPR052158">
    <property type="entry name" value="INH-QAR"/>
</dbReference>
<dbReference type="InterPro" id="IPR002818">
    <property type="entry name" value="DJ-1/PfpI"/>
</dbReference>
<dbReference type="Gene3D" id="1.10.10.60">
    <property type="entry name" value="Homeodomain-like"/>
    <property type="match status" value="1"/>
</dbReference>
<dbReference type="PANTHER" id="PTHR43130">
    <property type="entry name" value="ARAC-FAMILY TRANSCRIPTIONAL REGULATOR"/>
    <property type="match status" value="1"/>
</dbReference>